<reference evidence="3 4" key="3">
    <citation type="journal article" date="2011" name="J. Bacteriol.">
        <title>Genome sequences of Mycoplasma alligatoris A21JP2T and Mycoplasma crocodyli MP145T.</title>
        <authorList>
            <person name="Brown D.R."/>
            <person name="Farmerie W.G."/>
            <person name="May M."/>
            <person name="Benders G.A."/>
            <person name="Durkin A.S."/>
            <person name="Hlavinka K."/>
            <person name="Hostetler J."/>
            <person name="Jackson J."/>
            <person name="Johnson J."/>
            <person name="Miller R.H."/>
            <person name="Paralanov V."/>
            <person name="Radune D."/>
            <person name="Szczypinski B."/>
            <person name="Glass J.I."/>
        </authorList>
    </citation>
    <scope>NUCLEOTIDE SEQUENCE [LARGE SCALE GENOMIC DNA]</scope>
    <source>
        <strain evidence="4">ATCC 51981 / MP145</strain>
    </source>
</reference>
<dbReference type="PIRSF" id="PIRSF004555">
    <property type="entry name" value="UCP004555"/>
    <property type="match status" value="1"/>
</dbReference>
<comment type="similarity">
    <text evidence="2">Belongs to the YbaB/EbfC family.</text>
</comment>
<comment type="function">
    <text evidence="2">Binds to DNA and alters its conformation. May be involved in regulation of gene expression, nucleoid organization and DNA protection.</text>
</comment>
<evidence type="ECO:0000313" key="4">
    <source>
        <dbReference type="Proteomes" id="UP000001845"/>
    </source>
</evidence>
<dbReference type="PANTHER" id="PTHR33449">
    <property type="entry name" value="NUCLEOID-ASSOCIATED PROTEIN YBAB"/>
    <property type="match status" value="1"/>
</dbReference>
<reference key="2">
    <citation type="submission" date="2010-03" db="EMBL/GenBank/DDBJ databases">
        <authorList>
            <person name="Ma Z."/>
            <person name="Wang X."/>
            <person name="Liu H."/>
        </authorList>
    </citation>
    <scope>NUCLEOTIDE SEQUENCE</scope>
    <source>
        <strain>MP145</strain>
    </source>
</reference>
<dbReference type="NCBIfam" id="TIGR00103">
    <property type="entry name" value="DNA_YbaB_EbfC"/>
    <property type="match status" value="1"/>
</dbReference>
<keyword evidence="1 2" id="KW-0238">DNA-binding</keyword>
<dbReference type="AlphaFoldDB" id="D5E6E0"/>
<dbReference type="InterPro" id="IPR004401">
    <property type="entry name" value="YbaB/EbfC"/>
</dbReference>
<evidence type="ECO:0000313" key="3">
    <source>
        <dbReference type="EMBL" id="ADE19438.1"/>
    </source>
</evidence>
<keyword evidence="2" id="KW-0963">Cytoplasm</keyword>
<protein>
    <recommendedName>
        <fullName evidence="2">Nucleoid-associated protein MCRO_0734</fullName>
    </recommendedName>
</protein>
<evidence type="ECO:0000256" key="1">
    <source>
        <dbReference type="ARBA" id="ARBA00023125"/>
    </source>
</evidence>
<keyword evidence="4" id="KW-1185">Reference proteome</keyword>
<reference evidence="4" key="1">
    <citation type="submission" date="2010-03" db="EMBL/GenBank/DDBJ databases">
        <title>The complete genome of Mycoplasma crocodyli MP145.</title>
        <authorList>
            <person name="Glass J.I."/>
            <person name="Durkin A.S."/>
            <person name="Hostetler J."/>
            <person name="Jackson J."/>
            <person name="Johnson J."/>
            <person name="May M.A."/>
            <person name="Paralanov V."/>
            <person name="Radune D."/>
            <person name="Szczypinski B."/>
            <person name="Brown D.R."/>
        </authorList>
    </citation>
    <scope>NUCLEOTIDE SEQUENCE [LARGE SCALE GENOMIC DNA]</scope>
    <source>
        <strain evidence="4">ATCC 51981 / MP145</strain>
    </source>
</reference>
<comment type="subunit">
    <text evidence="2">Homodimer.</text>
</comment>
<accession>D5E6E0</accession>
<dbReference type="GO" id="GO:0005829">
    <property type="term" value="C:cytosol"/>
    <property type="evidence" value="ECO:0007669"/>
    <property type="project" value="TreeGrafter"/>
</dbReference>
<comment type="subcellular location">
    <subcellularLocation>
        <location evidence="2">Cytoplasm</location>
        <location evidence="2">Nucleoid</location>
    </subcellularLocation>
</comment>
<dbReference type="EMBL" id="CP001991">
    <property type="protein sequence ID" value="ADE19438.1"/>
    <property type="molecule type" value="Genomic_DNA"/>
</dbReference>
<dbReference type="HAMAP" id="MF_00274">
    <property type="entry name" value="DNA_YbaB_EbfC"/>
    <property type="match status" value="1"/>
</dbReference>
<dbReference type="PANTHER" id="PTHR33449:SF1">
    <property type="entry name" value="NUCLEOID-ASSOCIATED PROTEIN YBAB"/>
    <property type="match status" value="1"/>
</dbReference>
<sequence>MEMMKQLRKMQDELGKKQKELEKKEFVIEKQGVKVTILGSKVIKSIKIDEALVDPEDIELLEDLIVLAINEAVEKVGEEEDALMPNMPGGLPF</sequence>
<dbReference type="Gene3D" id="3.30.1310.10">
    <property type="entry name" value="Nucleoid-associated protein YbaB-like domain"/>
    <property type="match status" value="1"/>
</dbReference>
<dbReference type="HOGENOM" id="CLU_140930_1_2_14"/>
<dbReference type="Pfam" id="PF02575">
    <property type="entry name" value="YbaB_DNA_bd"/>
    <property type="match status" value="1"/>
</dbReference>
<organism evidence="3 4">
    <name type="scientific">Mycoplasma crocodyli (strain ATCC 51981 / MP145)</name>
    <dbReference type="NCBI Taxonomy" id="512564"/>
    <lineage>
        <taxon>Bacteria</taxon>
        <taxon>Bacillati</taxon>
        <taxon>Mycoplasmatota</taxon>
        <taxon>Mollicutes</taxon>
        <taxon>Mycoplasmataceae</taxon>
        <taxon>Mycoplasma</taxon>
    </lineage>
</organism>
<dbReference type="SUPFAM" id="SSF82607">
    <property type="entry name" value="YbaB-like"/>
    <property type="match status" value="1"/>
</dbReference>
<proteinExistence type="inferred from homology"/>
<dbReference type="InterPro" id="IPR036894">
    <property type="entry name" value="YbaB-like_sf"/>
</dbReference>
<dbReference type="KEGG" id="mcd:MCRO_0734"/>
<name>D5E6E0_MYCCM</name>
<dbReference type="STRING" id="512564.MCRO_0734"/>
<evidence type="ECO:0000256" key="2">
    <source>
        <dbReference type="HAMAP-Rule" id="MF_00274"/>
    </source>
</evidence>
<dbReference type="eggNOG" id="COG0718">
    <property type="taxonomic scope" value="Bacteria"/>
</dbReference>
<dbReference type="Proteomes" id="UP000001845">
    <property type="component" value="Chromosome"/>
</dbReference>
<dbReference type="GO" id="GO:0003677">
    <property type="term" value="F:DNA binding"/>
    <property type="evidence" value="ECO:0007669"/>
    <property type="project" value="UniProtKB-UniRule"/>
</dbReference>
<dbReference type="GO" id="GO:0043590">
    <property type="term" value="C:bacterial nucleoid"/>
    <property type="evidence" value="ECO:0007669"/>
    <property type="project" value="UniProtKB-UniRule"/>
</dbReference>
<gene>
    <name evidence="3" type="ordered locus">MCRO_0734</name>
</gene>